<keyword evidence="5 9" id="KW-0472">Membrane</keyword>
<dbReference type="PANTHER" id="PTHR30619">
    <property type="entry name" value="DNA INTERNALIZATION/COMPETENCE PROTEIN COMEC/REC2"/>
    <property type="match status" value="1"/>
</dbReference>
<evidence type="ECO:0000256" key="4">
    <source>
        <dbReference type="ARBA" id="ARBA00022989"/>
    </source>
</evidence>
<dbReference type="InterPro" id="IPR004797">
    <property type="entry name" value="Competence_ComEC/Rec2"/>
</dbReference>
<keyword evidence="4 9" id="KW-1133">Transmembrane helix</keyword>
<proteinExistence type="predicted"/>
<feature type="transmembrane region" description="Helical" evidence="9">
    <location>
        <begin position="47"/>
        <end position="67"/>
    </location>
</feature>
<feature type="domain" description="Metallo-beta-lactamase" evidence="10">
    <location>
        <begin position="592"/>
        <end position="820"/>
    </location>
</feature>
<evidence type="ECO:0000256" key="1">
    <source>
        <dbReference type="ARBA" id="ARBA00004651"/>
    </source>
</evidence>
<dbReference type="STRING" id="147375.BXP28_09080"/>
<dbReference type="CDD" id="cd07731">
    <property type="entry name" value="ComA-like_MBL-fold"/>
    <property type="match status" value="1"/>
</dbReference>
<dbReference type="SMART" id="SM00849">
    <property type="entry name" value="Lactamase_B"/>
    <property type="match status" value="1"/>
</dbReference>
<dbReference type="Pfam" id="PF13567">
    <property type="entry name" value="DUF4131"/>
    <property type="match status" value="1"/>
</dbReference>
<organism evidence="11 12">
    <name type="scientific">Paenibacillus larvae subsp. larvae</name>
    <dbReference type="NCBI Taxonomy" id="147375"/>
    <lineage>
        <taxon>Bacteria</taxon>
        <taxon>Bacillati</taxon>
        <taxon>Bacillota</taxon>
        <taxon>Bacilli</taxon>
        <taxon>Bacillales</taxon>
        <taxon>Paenibacillaceae</taxon>
        <taxon>Paenibacillus</taxon>
    </lineage>
</organism>
<dbReference type="GO" id="GO:0030420">
    <property type="term" value="P:establishment of competence for transformation"/>
    <property type="evidence" value="ECO:0007669"/>
    <property type="project" value="InterPro"/>
</dbReference>
<dbReference type="InterPro" id="IPR035681">
    <property type="entry name" value="ComA-like_MBL"/>
</dbReference>
<evidence type="ECO:0000256" key="3">
    <source>
        <dbReference type="ARBA" id="ARBA00022692"/>
    </source>
</evidence>
<evidence type="ECO:0000256" key="7">
    <source>
        <dbReference type="ARBA" id="ARBA00034301"/>
    </source>
</evidence>
<evidence type="ECO:0000313" key="11">
    <source>
        <dbReference type="EMBL" id="AVF27358.1"/>
    </source>
</evidence>
<dbReference type="InterPro" id="IPR025405">
    <property type="entry name" value="DUF4131"/>
</dbReference>
<keyword evidence="3 9" id="KW-0812">Transmembrane</keyword>
<feature type="transmembrane region" description="Helical" evidence="9">
    <location>
        <begin position="441"/>
        <end position="466"/>
    </location>
</feature>
<feature type="transmembrane region" description="Helical" evidence="9">
    <location>
        <begin position="478"/>
        <end position="499"/>
    </location>
</feature>
<feature type="transmembrane region" description="Helical" evidence="9">
    <location>
        <begin position="505"/>
        <end position="526"/>
    </location>
</feature>
<feature type="transmembrane region" description="Helical" evidence="9">
    <location>
        <begin position="555"/>
        <end position="579"/>
    </location>
</feature>
<dbReference type="AlphaFoldDB" id="A0A2L1UGJ7"/>
<dbReference type="InterPro" id="IPR052159">
    <property type="entry name" value="Competence_DNA_uptake"/>
</dbReference>
<dbReference type="NCBIfam" id="TIGR00361">
    <property type="entry name" value="ComEC_Rec2"/>
    <property type="match status" value="1"/>
</dbReference>
<evidence type="ECO:0000256" key="5">
    <source>
        <dbReference type="ARBA" id="ARBA00023136"/>
    </source>
</evidence>
<feature type="transmembrane region" description="Helical" evidence="9">
    <location>
        <begin position="312"/>
        <end position="334"/>
    </location>
</feature>
<dbReference type="SUPFAM" id="SSF56281">
    <property type="entry name" value="Metallo-hydrolase/oxidoreductase"/>
    <property type="match status" value="1"/>
</dbReference>
<reference evidence="12" key="1">
    <citation type="submission" date="2017-02" db="EMBL/GenBank/DDBJ databases">
        <title>Delineation of Paenibacillus larvae strains originating from foulbrood outbreaks.</title>
        <authorList>
            <person name="Beims H."/>
            <person name="Bunk B."/>
            <person name="Sproeer C."/>
            <person name="Mohr K.I."/>
            <person name="Pradella S."/>
            <person name="Guenther G."/>
            <person name="Rohde M."/>
            <person name="von der Ohe W."/>
            <person name="Steinert M."/>
        </authorList>
    </citation>
    <scope>NUCLEOTIDE SEQUENCE [LARGE SCALE GENOMIC DNA]</scope>
    <source>
        <strain evidence="12">Eric_III</strain>
    </source>
</reference>
<protein>
    <submittedName>
        <fullName evidence="11">DNA internalization competence protein ComEC/Rec2-like protein</fullName>
    </submittedName>
</protein>
<evidence type="ECO:0000256" key="6">
    <source>
        <dbReference type="ARBA" id="ARBA00034221"/>
    </source>
</evidence>
<accession>A0A2L1UGJ7</accession>
<dbReference type="Proteomes" id="UP000239833">
    <property type="component" value="Chromosome"/>
</dbReference>
<evidence type="ECO:0000256" key="9">
    <source>
        <dbReference type="SAM" id="Phobius"/>
    </source>
</evidence>
<feature type="transmembrane region" description="Helical" evidence="9">
    <location>
        <begin position="278"/>
        <end position="300"/>
    </location>
</feature>
<evidence type="ECO:0000259" key="10">
    <source>
        <dbReference type="SMART" id="SM00849"/>
    </source>
</evidence>
<dbReference type="Gene3D" id="3.60.15.10">
    <property type="entry name" value="Ribonuclease Z/Hydroxyacylglutathione hydrolase-like"/>
    <property type="match status" value="1"/>
</dbReference>
<dbReference type="PANTHER" id="PTHR30619:SF1">
    <property type="entry name" value="RECOMBINATION PROTEIN 2"/>
    <property type="match status" value="1"/>
</dbReference>
<name>A0A2L1UGJ7_9BACL</name>
<feature type="transmembrane region" description="Helical" evidence="9">
    <location>
        <begin position="355"/>
        <end position="371"/>
    </location>
</feature>
<comment type="catalytic activity">
    <reaction evidence="8">
        <text>3',5'-cyclic UMP + H2O = UMP + H(+)</text>
        <dbReference type="Rhea" id="RHEA:70575"/>
        <dbReference type="ChEBI" id="CHEBI:15377"/>
        <dbReference type="ChEBI" id="CHEBI:15378"/>
        <dbReference type="ChEBI" id="CHEBI:57865"/>
        <dbReference type="ChEBI" id="CHEBI:184387"/>
    </reaction>
    <physiologicalReaction direction="left-to-right" evidence="8">
        <dbReference type="Rhea" id="RHEA:70576"/>
    </physiologicalReaction>
</comment>
<dbReference type="Pfam" id="PF03772">
    <property type="entry name" value="Competence"/>
    <property type="match status" value="1"/>
</dbReference>
<comment type="function">
    <text evidence="7">Counteracts the endogenous Pycsar antiviral defense system. Phosphodiesterase that enables metal-dependent hydrolysis of host cyclic nucleotide Pycsar defense signals such as cCMP and cUMP.</text>
</comment>
<dbReference type="InterPro" id="IPR004477">
    <property type="entry name" value="ComEC_N"/>
</dbReference>
<dbReference type="NCBIfam" id="TIGR00360">
    <property type="entry name" value="ComEC_N-term"/>
    <property type="match status" value="1"/>
</dbReference>
<gene>
    <name evidence="11" type="ORF">ERICIII_03239</name>
</gene>
<dbReference type="GO" id="GO:0005886">
    <property type="term" value="C:plasma membrane"/>
    <property type="evidence" value="ECO:0007669"/>
    <property type="project" value="UniProtKB-SubCell"/>
</dbReference>
<dbReference type="Pfam" id="PF00753">
    <property type="entry name" value="Lactamase_B"/>
    <property type="match status" value="1"/>
</dbReference>
<comment type="subcellular location">
    <subcellularLocation>
        <location evidence="1">Cell membrane</location>
        <topology evidence="1">Multi-pass membrane protein</topology>
    </subcellularLocation>
</comment>
<dbReference type="InterPro" id="IPR036866">
    <property type="entry name" value="RibonucZ/Hydroxyglut_hydro"/>
</dbReference>
<comment type="catalytic activity">
    <reaction evidence="6">
        <text>3',5'-cyclic CMP + H2O = CMP + H(+)</text>
        <dbReference type="Rhea" id="RHEA:72675"/>
        <dbReference type="ChEBI" id="CHEBI:15377"/>
        <dbReference type="ChEBI" id="CHEBI:15378"/>
        <dbReference type="ChEBI" id="CHEBI:58003"/>
        <dbReference type="ChEBI" id="CHEBI:60377"/>
    </reaction>
    <physiologicalReaction direction="left-to-right" evidence="6">
        <dbReference type="Rhea" id="RHEA:72676"/>
    </physiologicalReaction>
</comment>
<sequence>MYYTKRGSFFVCRKGVFMKQRPIVALAVLWAAGYAVARCLPDGLLGTASSLIMAALAAAAWLVRLPYRRWISMLLILAASAGWYQGADTRNVSAFGALVPDPFPGSGMEVEVRGTLASTVRVDGDRASFVLRTEEASSAVGRGGNLHERVQVSVRLLREEEQQTAAAWKRGDRLALHGTLREPGAARNFGGFDYRSHLRQQHIHWLLTLKGTEGVQVSSVPFQWSPVQLLRWNDALRDFLKNRINELFRPEYTGLMKAMLIGWKEEIELEQYGQFSDLGLTHIMAISGLHVGVFIGSLLWVLKRLGWSRELYLLTGILFLPLYMLLTGAAPSTVRAGIMGMVGLYAVRKGIRSDALHAVALVAWIMLVWEPEYLLDIGFQLSFLVTIGLIVLVPRVSTLLPIPAVSLRNTIAMTFVAQAVSFPVTIYYFNQFSLLSWLANALLVPVFSMISFPAGLAALAAGIIWIPLGKIAAAVAEIGNWLAFKTIAFLTMTGGWVTIWPSPSLWWIMAYSALAILLYGAINQWISVKKAASARDAFLRFEAGRFAWFRTSAEALRVVIFCLLSFALLLIIGYGPAFFPRTATVNMIDVGQGDSLLIRTSGGATVLVDGGGAMTFQKPGEAWKTRKNPYEVGKKLLVPLLKKKGIHQLDYVILTHQDTDHSKGLQAVVEEIPVKRFIFNGTFKANADNEKLFSTILEKRIPLIGGTEGMSIPIERSTFLQILYPPARENKPPAEDEEIPLEKDQNAKSVVFLLYLEGTKWLFTGDMGKEEERELLQQPELLPEKEVDVLKVSHHGSKTSTSSEWLDYWKPKLALISAGVNNRYGHPSPDILERLEQRQIPVLRTDLLGEVEVQVKNGNISYRRKM</sequence>
<evidence type="ECO:0000313" key="12">
    <source>
        <dbReference type="Proteomes" id="UP000239833"/>
    </source>
</evidence>
<feature type="transmembrane region" description="Helical" evidence="9">
    <location>
        <begin position="410"/>
        <end position="429"/>
    </location>
</feature>
<evidence type="ECO:0000256" key="2">
    <source>
        <dbReference type="ARBA" id="ARBA00022475"/>
    </source>
</evidence>
<dbReference type="InterPro" id="IPR001279">
    <property type="entry name" value="Metallo-B-lactamas"/>
</dbReference>
<dbReference type="EMBL" id="CP019655">
    <property type="protein sequence ID" value="AVF27358.1"/>
    <property type="molecule type" value="Genomic_DNA"/>
</dbReference>
<feature type="transmembrane region" description="Helical" evidence="9">
    <location>
        <begin position="377"/>
        <end position="398"/>
    </location>
</feature>
<evidence type="ECO:0000256" key="8">
    <source>
        <dbReference type="ARBA" id="ARBA00048505"/>
    </source>
</evidence>
<keyword evidence="2" id="KW-1003">Cell membrane</keyword>